<accession>A0ABU9PWJ1</accession>
<dbReference type="SUPFAM" id="SSF55729">
    <property type="entry name" value="Acyl-CoA N-acyltransferases (Nat)"/>
    <property type="match status" value="1"/>
</dbReference>
<sequence>MLVLEPSLANFARLAGVGGHQLLYHPASQIDIERDKDSVRRARTLARLDLYTKLEGTPPSPRNTPQTSPNDSCDNDILHALECSAVHALVTEDKDIHAKARLAGFGHRIYNIQTAEDWLRRLHEPSAVHFPNIEDVHMYSLTGQLNSALFDSLRASYDTPERSFNTWFHEKAQTGRKTWVARIDHGEIEALCIYAMQTDEIINNDRECLHGLSLKLCTFKVGEQIRGRKIGELFLKAAFRFATENRCENIFIHTNPEQVYLLELLSDFGFEQRGMYGADIMLVKAHPSSPPEAKLPALDYARLYFPHYRKDTAVQKFLVPIKPQYHQILFPELAQQTQLFENSSAAGNAIKQAYLCKAPTNQVQPGDIVLFYRTEDTKAVTTVGIVECYEIHDSATNIMQLVSRRTVYSQRDIEVMATTPTKVMLFRLVGHFPTPIRYTKLIQENIVSGAIQSITKISDDSFSRLLRLSQQ</sequence>
<proteinExistence type="predicted"/>
<dbReference type="Gene3D" id="3.40.630.30">
    <property type="match status" value="1"/>
</dbReference>
<evidence type="ECO:0000313" key="2">
    <source>
        <dbReference type="EMBL" id="MEM4988336.1"/>
    </source>
</evidence>
<gene>
    <name evidence="2" type="ORF">V8G57_13145</name>
</gene>
<protein>
    <submittedName>
        <fullName evidence="2">N-acetyltransferase</fullName>
    </submittedName>
</protein>
<dbReference type="RefSeq" id="WP_342829781.1">
    <property type="nucleotide sequence ID" value="NZ_JBANDC010000008.1"/>
</dbReference>
<evidence type="ECO:0000313" key="3">
    <source>
        <dbReference type="Proteomes" id="UP001495910"/>
    </source>
</evidence>
<dbReference type="InterPro" id="IPR016181">
    <property type="entry name" value="Acyl_CoA_acyltransferase"/>
</dbReference>
<organism evidence="2 3">
    <name type="scientific">Collimonas rhizosphaerae</name>
    <dbReference type="NCBI Taxonomy" id="3126357"/>
    <lineage>
        <taxon>Bacteria</taxon>
        <taxon>Pseudomonadati</taxon>
        <taxon>Pseudomonadota</taxon>
        <taxon>Betaproteobacteria</taxon>
        <taxon>Burkholderiales</taxon>
        <taxon>Oxalobacteraceae</taxon>
        <taxon>Collimonas</taxon>
    </lineage>
</organism>
<feature type="compositionally biased region" description="Polar residues" evidence="1">
    <location>
        <begin position="63"/>
        <end position="72"/>
    </location>
</feature>
<feature type="region of interest" description="Disordered" evidence="1">
    <location>
        <begin position="53"/>
        <end position="73"/>
    </location>
</feature>
<comment type="caution">
    <text evidence="2">The sequence shown here is derived from an EMBL/GenBank/DDBJ whole genome shotgun (WGS) entry which is preliminary data.</text>
</comment>
<evidence type="ECO:0000256" key="1">
    <source>
        <dbReference type="SAM" id="MobiDB-lite"/>
    </source>
</evidence>
<dbReference type="EMBL" id="JBANDC010000008">
    <property type="protein sequence ID" value="MEM4988336.1"/>
    <property type="molecule type" value="Genomic_DNA"/>
</dbReference>
<name>A0ABU9PWJ1_9BURK</name>
<dbReference type="Proteomes" id="UP001495910">
    <property type="component" value="Unassembled WGS sequence"/>
</dbReference>
<reference evidence="2 3" key="1">
    <citation type="submission" date="2024-02" db="EMBL/GenBank/DDBJ databases">
        <title>Draft genome sequence of Collimonas sp. strain H4R21, an effective mineral-weathering bacterial strain isolated from the beech rhizosphere.</title>
        <authorList>
            <person name="Morin E."/>
            <person name="Uroz S."/>
            <person name="Leveau J.H.J."/>
            <person name="Kumar R."/>
            <person name="Rey M.W."/>
            <person name="Pham J."/>
        </authorList>
    </citation>
    <scope>NUCLEOTIDE SEQUENCE [LARGE SCALE GENOMIC DNA]</scope>
    <source>
        <strain evidence="2 3">H4R21</strain>
    </source>
</reference>
<keyword evidence="3" id="KW-1185">Reference proteome</keyword>